<dbReference type="Proteomes" id="UP001317870">
    <property type="component" value="Chromosome"/>
</dbReference>
<feature type="chain" id="PRO_5045311380" description="Secreted protein" evidence="1">
    <location>
        <begin position="26"/>
        <end position="103"/>
    </location>
</feature>
<reference evidence="2 3" key="1">
    <citation type="submission" date="2022-11" db="EMBL/GenBank/DDBJ databases">
        <title>Genome Sequencing of Nocardia sp. ON39_IFM12276 and assembly.</title>
        <authorList>
            <person name="Shimojima M."/>
            <person name="Toyokawa M."/>
            <person name="Uesaka K."/>
        </authorList>
    </citation>
    <scope>NUCLEOTIDE SEQUENCE [LARGE SCALE GENOMIC DNA]</scope>
    <source>
        <strain evidence="2 3">IFM 12276</strain>
    </source>
</reference>
<evidence type="ECO:0000313" key="2">
    <source>
        <dbReference type="EMBL" id="BDT99508.1"/>
    </source>
</evidence>
<keyword evidence="1" id="KW-0732">Signal</keyword>
<protein>
    <recommendedName>
        <fullName evidence="4">Secreted protein</fullName>
    </recommendedName>
</protein>
<gene>
    <name evidence="2" type="ORF">IFM12276_25370</name>
</gene>
<evidence type="ECO:0000256" key="1">
    <source>
        <dbReference type="SAM" id="SignalP"/>
    </source>
</evidence>
<evidence type="ECO:0008006" key="4">
    <source>
        <dbReference type="Google" id="ProtNLM"/>
    </source>
</evidence>
<keyword evidence="3" id="KW-1185">Reference proteome</keyword>
<name>A0ABN6U2M9_9NOCA</name>
<dbReference type="EMBL" id="AP026978">
    <property type="protein sequence ID" value="BDT99508.1"/>
    <property type="molecule type" value="Genomic_DNA"/>
</dbReference>
<feature type="signal peptide" evidence="1">
    <location>
        <begin position="1"/>
        <end position="25"/>
    </location>
</feature>
<organism evidence="2 3">
    <name type="scientific">Nocardia sputorum</name>
    <dbReference type="NCBI Taxonomy" id="2984338"/>
    <lineage>
        <taxon>Bacteria</taxon>
        <taxon>Bacillati</taxon>
        <taxon>Actinomycetota</taxon>
        <taxon>Actinomycetes</taxon>
        <taxon>Mycobacteriales</taxon>
        <taxon>Nocardiaceae</taxon>
        <taxon>Nocardia</taxon>
    </lineage>
</organism>
<sequence>MMRTPLRLAAASVAAATLVVTAAEAAAEPSGTAPVIAVAGETGSSALDSGSAAARTGAWYLQRGDVIGILTLLVAAPLQILTSGICDLATISALPNPCVSPTR</sequence>
<proteinExistence type="predicted"/>
<evidence type="ECO:0000313" key="3">
    <source>
        <dbReference type="Proteomes" id="UP001317870"/>
    </source>
</evidence>
<accession>A0ABN6U2M9</accession>